<sequence length="173" mass="20130">LQNGCLFEDVELRPVTAYGLAKNILRCYIDELNKSHNIHFKWIRLFYLYGTGQGKNSLLEQLKKAIASGEKVFNMSGGEQLRDYLPVEKVAEYIVKIALQDQYDGIFNCCSGIPISIRRFVEEYLREHGQKMKLNLGYYPYPDFEPMAFWGDNSRLTKVLELYKQRRSINGQS</sequence>
<dbReference type="PANTHER" id="PTHR43000">
    <property type="entry name" value="DTDP-D-GLUCOSE 4,6-DEHYDRATASE-RELATED"/>
    <property type="match status" value="1"/>
</dbReference>
<dbReference type="AlphaFoldDB" id="X0SZW9"/>
<protein>
    <recommendedName>
        <fullName evidence="2">NAD-dependent epimerase/dehydratase domain-containing protein</fullName>
    </recommendedName>
</protein>
<reference evidence="3" key="1">
    <citation type="journal article" date="2014" name="Front. Microbiol.">
        <title>High frequency of phylogenetically diverse reductive dehalogenase-homologous genes in deep subseafloor sedimentary metagenomes.</title>
        <authorList>
            <person name="Kawai M."/>
            <person name="Futagami T."/>
            <person name="Toyoda A."/>
            <person name="Takaki Y."/>
            <person name="Nishi S."/>
            <person name="Hori S."/>
            <person name="Arai W."/>
            <person name="Tsubouchi T."/>
            <person name="Morono Y."/>
            <person name="Uchiyama I."/>
            <person name="Ito T."/>
            <person name="Fujiyama A."/>
            <person name="Inagaki F."/>
            <person name="Takami H."/>
        </authorList>
    </citation>
    <scope>NUCLEOTIDE SEQUENCE</scope>
    <source>
        <strain evidence="3">Expedition CK06-06</strain>
    </source>
</reference>
<name>X0SZW9_9ZZZZ</name>
<proteinExistence type="inferred from homology"/>
<dbReference type="Gene3D" id="3.40.50.720">
    <property type="entry name" value="NAD(P)-binding Rossmann-like Domain"/>
    <property type="match status" value="1"/>
</dbReference>
<comment type="caution">
    <text evidence="3">The sequence shown here is derived from an EMBL/GenBank/DDBJ whole genome shotgun (WGS) entry which is preliminary data.</text>
</comment>
<dbReference type="EMBL" id="BARS01015001">
    <property type="protein sequence ID" value="GAF86494.1"/>
    <property type="molecule type" value="Genomic_DNA"/>
</dbReference>
<evidence type="ECO:0000259" key="2">
    <source>
        <dbReference type="Pfam" id="PF01370"/>
    </source>
</evidence>
<dbReference type="InterPro" id="IPR001509">
    <property type="entry name" value="Epimerase_deHydtase"/>
</dbReference>
<feature type="non-terminal residue" evidence="3">
    <location>
        <position position="1"/>
    </location>
</feature>
<dbReference type="InterPro" id="IPR036291">
    <property type="entry name" value="NAD(P)-bd_dom_sf"/>
</dbReference>
<evidence type="ECO:0000313" key="3">
    <source>
        <dbReference type="EMBL" id="GAF86494.1"/>
    </source>
</evidence>
<dbReference type="Pfam" id="PF01370">
    <property type="entry name" value="Epimerase"/>
    <property type="match status" value="1"/>
</dbReference>
<organism evidence="3">
    <name type="scientific">marine sediment metagenome</name>
    <dbReference type="NCBI Taxonomy" id="412755"/>
    <lineage>
        <taxon>unclassified sequences</taxon>
        <taxon>metagenomes</taxon>
        <taxon>ecological metagenomes</taxon>
    </lineage>
</organism>
<feature type="domain" description="NAD-dependent epimerase/dehydratase" evidence="2">
    <location>
        <begin position="10"/>
        <end position="109"/>
    </location>
</feature>
<dbReference type="SUPFAM" id="SSF51735">
    <property type="entry name" value="NAD(P)-binding Rossmann-fold domains"/>
    <property type="match status" value="1"/>
</dbReference>
<accession>X0SZW9</accession>
<gene>
    <name evidence="3" type="ORF">S01H1_24905</name>
</gene>
<comment type="similarity">
    <text evidence="1">Belongs to the NAD(P)-dependent epimerase/dehydratase family.</text>
</comment>
<evidence type="ECO:0000256" key="1">
    <source>
        <dbReference type="ARBA" id="ARBA00007637"/>
    </source>
</evidence>